<dbReference type="InterPro" id="IPR019734">
    <property type="entry name" value="TPR_rpt"/>
</dbReference>
<dbReference type="SUPFAM" id="SSF48452">
    <property type="entry name" value="TPR-like"/>
    <property type="match status" value="2"/>
</dbReference>
<sequence>MQARLYTKLNFRIIMSDKPEETGWEGFLRKTKYQAKNVAMKDQNIDAIEDGFLDNYNDAIDKFDEVLQYSFEWWDKEERAVAFSRKAHMLEKLGKDEEALLTHDKAIEAWPDEPSFNENKGVLLLKLGRYPEALICFSKSVELSKKHLEKLGDKKEQKDEKFHSLSLSGLAEAYAELPTKNDLDLALKYADEAIKHYPENPDAYRVKATVYADETREKYDEALENCEKGLKIDPTDEDLLSLRALIYLNMEKYDLAEKHFLESLNHDPSEPSTHYNLACIYSLLKNKQKAIDHLLVATYLDPVTTHSDMDEDESFDNIRDSEEFKRLQSVEV</sequence>
<dbReference type="Pfam" id="PF13181">
    <property type="entry name" value="TPR_8"/>
    <property type="match status" value="2"/>
</dbReference>
<dbReference type="InterPro" id="IPR011990">
    <property type="entry name" value="TPR-like_helical_dom_sf"/>
</dbReference>
<dbReference type="PROSITE" id="PS50005">
    <property type="entry name" value="TPR"/>
    <property type="match status" value="2"/>
</dbReference>
<reference evidence="4" key="1">
    <citation type="journal article" date="2014" name="Genome Biol. Evol.">
        <title>Pangenome evidence for extensive interdomain horizontal transfer affecting lineage core and shell genes in uncultured planktonic thaumarchaeota and euryarchaeota.</title>
        <authorList>
            <person name="Deschamps P."/>
            <person name="Zivanovic Y."/>
            <person name="Moreira D."/>
            <person name="Rodriguez-Valera F."/>
            <person name="Lopez-Garcia P."/>
        </authorList>
    </citation>
    <scope>NUCLEOTIDE SEQUENCE</scope>
</reference>
<name>A0A075HWI4_9ARCH</name>
<evidence type="ECO:0000313" key="4">
    <source>
        <dbReference type="EMBL" id="AIF19920.1"/>
    </source>
</evidence>
<dbReference type="SMART" id="SM00028">
    <property type="entry name" value="TPR"/>
    <property type="match status" value="6"/>
</dbReference>
<dbReference type="PANTHER" id="PTHR44943:SF8">
    <property type="entry name" value="TPR REPEAT-CONTAINING PROTEIN MJ0263"/>
    <property type="match status" value="1"/>
</dbReference>
<keyword evidence="2 3" id="KW-0802">TPR repeat</keyword>
<evidence type="ECO:0000256" key="1">
    <source>
        <dbReference type="ARBA" id="ARBA00022737"/>
    </source>
</evidence>
<gene>
    <name evidence="4" type="primary">SKI3</name>
    <name evidence="4" type="synonym">TTC37</name>
</gene>
<dbReference type="PANTHER" id="PTHR44943">
    <property type="entry name" value="CELLULOSE SYNTHASE OPERON PROTEIN C"/>
    <property type="match status" value="1"/>
</dbReference>
<protein>
    <submittedName>
        <fullName evidence="4">TPR repeat-containing protein (SKI3, TTC37)</fullName>
    </submittedName>
</protein>
<proteinExistence type="predicted"/>
<evidence type="ECO:0000256" key="2">
    <source>
        <dbReference type="ARBA" id="ARBA00022803"/>
    </source>
</evidence>
<evidence type="ECO:0000256" key="3">
    <source>
        <dbReference type="PROSITE-ProRule" id="PRU00339"/>
    </source>
</evidence>
<feature type="repeat" description="TPR" evidence="3">
    <location>
        <begin position="237"/>
        <end position="270"/>
    </location>
</feature>
<dbReference type="Gene3D" id="1.25.40.10">
    <property type="entry name" value="Tetratricopeptide repeat domain"/>
    <property type="match status" value="2"/>
</dbReference>
<dbReference type="InterPro" id="IPR051685">
    <property type="entry name" value="Ycf3/AcsC/BcsC/TPR_MFPF"/>
</dbReference>
<dbReference type="AlphaFoldDB" id="A0A075HWI4"/>
<dbReference type="NCBIfam" id="NF047558">
    <property type="entry name" value="TPR_END_plus"/>
    <property type="match status" value="1"/>
</dbReference>
<dbReference type="Pfam" id="PF13432">
    <property type="entry name" value="TPR_16"/>
    <property type="match status" value="2"/>
</dbReference>
<accession>A0A075HWI4</accession>
<organism evidence="4">
    <name type="scientific">uncultured marine thaumarchaeote KM3_88_B06</name>
    <dbReference type="NCBI Taxonomy" id="1456332"/>
    <lineage>
        <taxon>Archaea</taxon>
        <taxon>Nitrososphaerota</taxon>
        <taxon>environmental samples</taxon>
    </lineage>
</organism>
<keyword evidence="1" id="KW-0677">Repeat</keyword>
<dbReference type="EMBL" id="KF901151">
    <property type="protein sequence ID" value="AIF19920.1"/>
    <property type="molecule type" value="Genomic_DNA"/>
</dbReference>
<feature type="repeat" description="TPR" evidence="3">
    <location>
        <begin position="114"/>
        <end position="147"/>
    </location>
</feature>